<sequence length="2357" mass="273774">MDKIVKTIVQHSDNDKKEFSDALNWCVQELKINNYYDSDVNSETISWESKTLGEEIYLSIIEILRKKPLFDGDWVLDTPDNTNCEIINIDDNNYDATLNSHQRITNKNTDVVIGVDRKSDNNKHCKLIRVNNNNNKNNDDDDNDKIKQNNIIKINQKKIVSIESIETDFMKNKKSQINNNRVPIVVVEKINNDIIKSSINNDSKKKIISTVTLDNDEIIKSPGDTINADDDVEEFDPVGGDDDLSIDQDSTHEDDNDKLDVQVIENNDDDKKLFIIPCNNKLKKDNIIKFIEQIHVDDLETDFSHNRTCEIVSQAPRPESPMSTCSISEFEPIDDDDDDDDDNDDDDEDDEEEDDCSDESSSDKSYKNDNNKNLSNMDIVENEIFENKKTNKQDNNINKLSNNILINQNIILDKNKSLSNNNTKINLTENKIKNNHNTIKNNTNNNHSTLMINDRPKSIPNLISDEILPNKIKVIRLPPDSKSENNKNEIIHNINSNKKINESENKINNGLQQLMNKLLMAKNSAIDKKIHINTDNVEKYEAEILKHCAQNNTHSIVEKKLLTNDIVNDKFKTVILNDESNKINNNIPLLSSSSSSEEKIEEFESIIVNTVDLINEDEPMLIDDNQIDSIETVCLDNDDIIENKNSTSLTADVIDNEEFETEYLTNDDVNSVKNSCVINELNDVENDNLNKIDTDNNLQSSNIINEKKQDKINVLDEQIQNLEDEITVCHNTTIDNNLQAEKNKQKILNGKSSSHVDNEDIEEFDPDLGSDVDNIENKIIETESVLETKKDEIIVSTNNQLLENVDEEKTVIFDNKIPDDCLNVINQNIAFDIEQVEEEQIIEPVQQQHQLTNNIETQIIDQHQEEPVQQQQQQLINNIETQIIDQQQMIVGQDLPMICAKEEVVSFRNNCITKNDDYDKPINQVIHNNTELIITKNDIHQFETFGDRITIGSDIIIEDISSNNTSVLLKPHAGKNWNIDNDVPLDCTKKDKANCDDEQIPITNVIPSIIYQQDKIISLNSTQQPIQQSVIDSVFDSDHAYPTQEATMIHGNESLDLQIGSQHVIQALQNGIGEQYCSNLTDENSQINQEEEQPVFADKVFNDQRYFIQPIFDPISGSNLVLNQCPVPTTQISLDGNEEHGLAWNQRGKKRKSMEDIDEDEDEGEDEDEVGVAEQSVSMNSPHSSRSMFTNDNQYTPYEEEKEEDDNEYHPPARRRRLNQDPDIDNDEEEYEDNNDNGNKRISRDGKKPRQMIPYEYKLKVLELKRKYPDISLQRLKELSGCSKFLRCNSQLRSWAKQLSHIKKECHIRGEINDYVYSRFINTQNSCGKITDDSVKAWCDEALKKIPCKTIKANDEWLESFKIDYKISKFLSAVELYNPINNKKTKKSYKKIKNNKKVEMSRSKRVVLTDEEKIVIIKIHYKNPTWTLSQLREATFSRLKGASQIKHWEHVLRTKGAFNDDMINTNNNNDTITLQKLIEVNGRQRRDKMVKTGIKKRNDNNNKQIKINNKKKQLKIRKFSKKKTNDKQIKLNKKQRGESHLRIANKKRNFRKDIILRTTRNGDKYKLTADDNKQNLNNNTNINIINNNNNNINNNNSNKVKKNSKKTVRFDINKDDNTDENIKNLVDNWVYAKCIELKNENRKLRNNILTKWAIIANDKFNEGGDYGGDKPWREAFKKKYNLTEFKDAVNYSLDCLKSNNYYDGDINLENETISWRAFTYGKTIYDFLIKIMNKMSEDNDNDWLLENQEVNQNCDVESMMENLFKTGEYLTIEAKNNQDKNTNTENNNAFVSFYNNNENNNNNCDGSNSSYDEERALEYLQLKKKESETVVVNSVVPSDLENFDNTQYNKDNKLPDNFFTKLTRDAEEIIVHHNSRSYNEKYDIEEFSPRPRSLNDSTENNEDSWTKLNGNCFVKIESDDVERALDWIEENKTDTEEDDDQKLKVDQNDKDPWMGAKGRCSLQLEPDDVDPLEWIEESETIENDYQQESFEIKSNHLINSKADDENNEDPWIKLRSRCWVQLNSDDVERALEWIEENKTDASEDDWQQESDTFKINSDGIMKLTVSENDEGAAWINSKRRCSLQLEPDDADPFECTKETIKNDYQKETDISFEIKSNNLKKLKVDQKNDDPWIKLGARCSVQIKSGDVERAHEWIGKKEKIKEDYEQQFTTPGKINSDDLIIGDLVYVKCLEHKFNNKKLGDELIRHWAREVKEKMKKNNKPFNPNIAWTNKFKKYYNITGDKSDLKVNYNSQVKTKNSESSYHSNDTHSNKNYSNEPDYSPCAINKKEDDIYLYYSDNFTDQYDDDDDYYSQNHYNKKIKKEKQDNFYRSLRQERSKKLSKVHNYNLRNIKKEKII</sequence>
<feature type="compositionally biased region" description="Basic and acidic residues" evidence="2">
    <location>
        <begin position="361"/>
        <end position="370"/>
    </location>
</feature>
<feature type="region of interest" description="Disordered" evidence="2">
    <location>
        <begin position="749"/>
        <end position="769"/>
    </location>
</feature>
<dbReference type="Proteomes" id="UP000639338">
    <property type="component" value="Unassembled WGS sequence"/>
</dbReference>
<feature type="compositionally biased region" description="Acidic residues" evidence="2">
    <location>
        <begin position="331"/>
        <end position="360"/>
    </location>
</feature>
<protein>
    <submittedName>
        <fullName evidence="3">Uncharacterized protein</fullName>
    </submittedName>
</protein>
<dbReference type="EMBL" id="JACMRX010000002">
    <property type="protein sequence ID" value="KAF7994893.1"/>
    <property type="molecule type" value="Genomic_DNA"/>
</dbReference>
<feature type="compositionally biased region" description="Basic and acidic residues" evidence="2">
    <location>
        <begin position="1941"/>
        <end position="1952"/>
    </location>
</feature>
<feature type="compositionally biased region" description="Acidic residues" evidence="2">
    <location>
        <begin position="1222"/>
        <end position="1235"/>
    </location>
</feature>
<feature type="compositionally biased region" description="Basic and acidic residues" evidence="2">
    <location>
        <begin position="1238"/>
        <end position="1247"/>
    </location>
</feature>
<organism evidence="3 4">
    <name type="scientific">Aphidius gifuensis</name>
    <name type="common">Parasitoid wasp</name>
    <dbReference type="NCBI Taxonomy" id="684658"/>
    <lineage>
        <taxon>Eukaryota</taxon>
        <taxon>Metazoa</taxon>
        <taxon>Ecdysozoa</taxon>
        <taxon>Arthropoda</taxon>
        <taxon>Hexapoda</taxon>
        <taxon>Insecta</taxon>
        <taxon>Pterygota</taxon>
        <taxon>Neoptera</taxon>
        <taxon>Endopterygota</taxon>
        <taxon>Hymenoptera</taxon>
        <taxon>Apocrita</taxon>
        <taxon>Ichneumonoidea</taxon>
        <taxon>Braconidae</taxon>
        <taxon>Aphidiinae</taxon>
        <taxon>Aphidius</taxon>
    </lineage>
</organism>
<feature type="compositionally biased region" description="Acidic residues" evidence="2">
    <location>
        <begin position="759"/>
        <end position="769"/>
    </location>
</feature>
<proteinExistence type="predicted"/>
<feature type="compositionally biased region" description="Polar residues" evidence="2">
    <location>
        <begin position="1175"/>
        <end position="1196"/>
    </location>
</feature>
<feature type="compositionally biased region" description="Polar residues" evidence="2">
    <location>
        <begin position="2255"/>
        <end position="2265"/>
    </location>
</feature>
<keyword evidence="1" id="KW-0175">Coiled coil</keyword>
<feature type="region of interest" description="Disordered" evidence="2">
    <location>
        <begin position="1930"/>
        <end position="1958"/>
    </location>
</feature>
<reference evidence="3 4" key="1">
    <citation type="submission" date="2020-08" db="EMBL/GenBank/DDBJ databases">
        <title>Aphidius gifuensis genome sequencing and assembly.</title>
        <authorList>
            <person name="Du Z."/>
        </authorList>
    </citation>
    <scope>NUCLEOTIDE SEQUENCE [LARGE SCALE GENOMIC DNA]</scope>
    <source>
        <strain evidence="3">YNYX2018</strain>
        <tissue evidence="3">Adults</tissue>
    </source>
</reference>
<feature type="region of interest" description="Disordered" evidence="2">
    <location>
        <begin position="1145"/>
        <end position="1247"/>
    </location>
</feature>
<name>A0A835CV13_APHGI</name>
<feature type="region of interest" description="Disordered" evidence="2">
    <location>
        <begin position="2255"/>
        <end position="2279"/>
    </location>
</feature>
<evidence type="ECO:0000313" key="4">
    <source>
        <dbReference type="Proteomes" id="UP000639338"/>
    </source>
</evidence>
<keyword evidence="4" id="KW-1185">Reference proteome</keyword>
<feature type="region of interest" description="Disordered" evidence="2">
    <location>
        <begin position="311"/>
        <end position="374"/>
    </location>
</feature>
<gene>
    <name evidence="3" type="ORF">HCN44_004365</name>
</gene>
<evidence type="ECO:0000256" key="1">
    <source>
        <dbReference type="SAM" id="Coils"/>
    </source>
</evidence>
<feature type="compositionally biased region" description="Acidic residues" evidence="2">
    <location>
        <begin position="1156"/>
        <end position="1171"/>
    </location>
</feature>
<feature type="region of interest" description="Disordered" evidence="2">
    <location>
        <begin position="219"/>
        <end position="256"/>
    </location>
</feature>
<evidence type="ECO:0000313" key="3">
    <source>
        <dbReference type="EMBL" id="KAF7994893.1"/>
    </source>
</evidence>
<feature type="compositionally biased region" description="Acidic residues" evidence="2">
    <location>
        <begin position="1198"/>
        <end position="1207"/>
    </location>
</feature>
<evidence type="ECO:0000256" key="2">
    <source>
        <dbReference type="SAM" id="MobiDB-lite"/>
    </source>
</evidence>
<comment type="caution">
    <text evidence="3">The sequence shown here is derived from an EMBL/GenBank/DDBJ whole genome shotgun (WGS) entry which is preliminary data.</text>
</comment>
<feature type="coiled-coil region" evidence="1">
    <location>
        <begin position="705"/>
        <end position="732"/>
    </location>
</feature>
<feature type="compositionally biased region" description="Acidic residues" evidence="2">
    <location>
        <begin position="227"/>
        <end position="248"/>
    </location>
</feature>
<accession>A0A835CV13</accession>